<evidence type="ECO:0000313" key="1">
    <source>
        <dbReference type="EMBL" id="CCH67214.1"/>
    </source>
</evidence>
<dbReference type="Proteomes" id="UP000053051">
    <property type="component" value="Unassembled WGS sequence"/>
</dbReference>
<reference evidence="1 2" key="1">
    <citation type="submission" date="2012-05" db="EMBL/GenBank/DDBJ databases">
        <authorList>
            <person name="Hilton J."/>
        </authorList>
    </citation>
    <scope>NUCLEOTIDE SEQUENCE [LARGE SCALE GENOMIC DNA]</scope>
    <source>
        <strain evidence="1 2">HH01</strain>
    </source>
</reference>
<dbReference type="EMBL" id="CAIY01000038">
    <property type="protein sequence ID" value="CCH67214.1"/>
    <property type="molecule type" value="Genomic_DNA"/>
</dbReference>
<dbReference type="RefSeq" id="WP_008233492.1">
    <property type="nucleotide sequence ID" value="NZ_CAIY01000038.1"/>
</dbReference>
<dbReference type="OrthoDB" id="9808360at2"/>
<sequence>MKSQWVHTGGCLLIRYPWEVNILGFLVCLEGVDKVKKYEEITKEKIVDSNLITEILVGRLPNG</sequence>
<keyword evidence="2" id="KW-1185">Reference proteome</keyword>
<name>M1WS38_9NOST</name>
<protein>
    <submittedName>
        <fullName evidence="1">Uncharacterized protein</fullName>
    </submittedName>
</protein>
<accession>M1WS38</accession>
<organism evidence="1 2">
    <name type="scientific">Richelia intracellularis HH01</name>
    <dbReference type="NCBI Taxonomy" id="1165094"/>
    <lineage>
        <taxon>Bacteria</taxon>
        <taxon>Bacillati</taxon>
        <taxon>Cyanobacteriota</taxon>
        <taxon>Cyanophyceae</taxon>
        <taxon>Nostocales</taxon>
        <taxon>Nostocaceae</taxon>
        <taxon>Richelia</taxon>
    </lineage>
</organism>
<dbReference type="AlphaFoldDB" id="M1WS38"/>
<gene>
    <name evidence="1" type="ORF">RINTHH_10590</name>
</gene>
<comment type="caution">
    <text evidence="1">The sequence shown here is derived from an EMBL/GenBank/DDBJ whole genome shotgun (WGS) entry which is preliminary data.</text>
</comment>
<evidence type="ECO:0000313" key="2">
    <source>
        <dbReference type="Proteomes" id="UP000053051"/>
    </source>
</evidence>
<reference evidence="2" key="2">
    <citation type="submission" date="2016-01" db="EMBL/GenBank/DDBJ databases">
        <title>Diatom-associated endosymboitic cyanobacterium lacks core nitrogen metabolism enzymes.</title>
        <authorList>
            <person name="Hilton J.A."/>
            <person name="Foster R.A."/>
            <person name="Tripp H.J."/>
            <person name="Carter B.J."/>
            <person name="Zehr J.P."/>
            <person name="Villareal T.A."/>
        </authorList>
    </citation>
    <scope>NUCLEOTIDE SEQUENCE [LARGE SCALE GENOMIC DNA]</scope>
    <source>
        <strain evidence="2">HH01</strain>
    </source>
</reference>
<proteinExistence type="predicted"/>